<dbReference type="RefSeq" id="WP_082723374.1">
    <property type="nucleotide sequence ID" value="NZ_JAJA02000001.1"/>
</dbReference>
<dbReference type="InterPro" id="IPR013780">
    <property type="entry name" value="Glyco_hydro_b"/>
</dbReference>
<dbReference type="InterPro" id="IPR038417">
    <property type="entry name" value="Alpga-gal_N_sf"/>
</dbReference>
<dbReference type="Gene3D" id="3.20.20.70">
    <property type="entry name" value="Aldolase class I"/>
    <property type="match status" value="1"/>
</dbReference>
<keyword evidence="4 5" id="KW-0326">Glycosidase</keyword>
<evidence type="ECO:0000256" key="7">
    <source>
        <dbReference type="PIRSR" id="PIRSR005536-2"/>
    </source>
</evidence>
<proteinExistence type="inferred from homology"/>
<dbReference type="Gene3D" id="2.70.98.60">
    <property type="entry name" value="alpha-galactosidase from lactobacil brevis"/>
    <property type="match status" value="1"/>
</dbReference>
<feature type="binding site" evidence="7">
    <location>
        <begin position="367"/>
        <end position="368"/>
    </location>
    <ligand>
        <name>substrate</name>
    </ligand>
</feature>
<feature type="binding site" evidence="7">
    <location>
        <position position="527"/>
    </location>
    <ligand>
        <name>substrate</name>
    </ligand>
</feature>
<evidence type="ECO:0000256" key="4">
    <source>
        <dbReference type="ARBA" id="ARBA00023295"/>
    </source>
</evidence>
<feature type="active site" description="Proton donor" evidence="6">
    <location>
        <position position="549"/>
    </location>
</feature>
<organism evidence="10 11">
    <name type="scientific">Lysobacter capsici AZ78</name>
    <dbReference type="NCBI Taxonomy" id="1444315"/>
    <lineage>
        <taxon>Bacteria</taxon>
        <taxon>Pseudomonadati</taxon>
        <taxon>Pseudomonadota</taxon>
        <taxon>Gammaproteobacteria</taxon>
        <taxon>Lysobacterales</taxon>
        <taxon>Lysobacteraceae</taxon>
        <taxon>Lysobacter</taxon>
    </lineage>
</organism>
<feature type="active site" description="Nucleophile" evidence="6">
    <location>
        <position position="479"/>
    </location>
</feature>
<dbReference type="GO" id="GO:0016052">
    <property type="term" value="P:carbohydrate catabolic process"/>
    <property type="evidence" value="ECO:0007669"/>
    <property type="project" value="InterPro"/>
</dbReference>
<dbReference type="EC" id="3.2.1.22" evidence="2 5"/>
<dbReference type="Pfam" id="PF16875">
    <property type="entry name" value="Glyco_hydro_36N"/>
    <property type="match status" value="1"/>
</dbReference>
<protein>
    <recommendedName>
        <fullName evidence="2 5">Alpha-galactosidase</fullName>
        <ecNumber evidence="2 5">3.2.1.22</ecNumber>
    </recommendedName>
</protein>
<dbReference type="Proteomes" id="UP000023435">
    <property type="component" value="Unassembled WGS sequence"/>
</dbReference>
<evidence type="ECO:0000256" key="3">
    <source>
        <dbReference type="ARBA" id="ARBA00022801"/>
    </source>
</evidence>
<evidence type="ECO:0000313" key="11">
    <source>
        <dbReference type="Proteomes" id="UP000023435"/>
    </source>
</evidence>
<evidence type="ECO:0000256" key="5">
    <source>
        <dbReference type="PIRNR" id="PIRNR005536"/>
    </source>
</evidence>
<dbReference type="CDD" id="cd14791">
    <property type="entry name" value="GH36"/>
    <property type="match status" value="1"/>
</dbReference>
<dbReference type="InterPro" id="IPR050985">
    <property type="entry name" value="Alpha-glycosidase_related"/>
</dbReference>
<dbReference type="PANTHER" id="PTHR43053">
    <property type="entry name" value="GLYCOSIDASE FAMILY 31"/>
    <property type="match status" value="1"/>
</dbReference>
<feature type="binding site" evidence="7">
    <location>
        <begin position="477"/>
        <end position="481"/>
    </location>
    <ligand>
        <name>substrate</name>
    </ligand>
</feature>
<gene>
    <name evidence="10" type="ORF">AZ78_0309</name>
</gene>
<accession>A0A125U0H9</accession>
<dbReference type="Pfam" id="PF02065">
    <property type="entry name" value="Melibiase"/>
    <property type="match status" value="1"/>
</dbReference>
<dbReference type="Pfam" id="PF16874">
    <property type="entry name" value="Glyco_hydro_36C"/>
    <property type="match status" value="1"/>
</dbReference>
<evidence type="ECO:0000256" key="6">
    <source>
        <dbReference type="PIRSR" id="PIRSR005536-1"/>
    </source>
</evidence>
<keyword evidence="3 5" id="KW-0378">Hydrolase</keyword>
<evidence type="ECO:0000259" key="8">
    <source>
        <dbReference type="Pfam" id="PF16874"/>
    </source>
</evidence>
<dbReference type="PRINTS" id="PR00743">
    <property type="entry name" value="GLHYDRLASE36"/>
</dbReference>
<comment type="catalytic activity">
    <reaction evidence="1 5">
        <text>Hydrolysis of terminal, non-reducing alpha-D-galactose residues in alpha-D-galactosides, including galactose oligosaccharides, galactomannans and galactolipids.</text>
        <dbReference type="EC" id="3.2.1.22"/>
    </reaction>
</comment>
<dbReference type="InterPro" id="IPR002252">
    <property type="entry name" value="Glyco_hydro_36"/>
</dbReference>
<dbReference type="InterPro" id="IPR013785">
    <property type="entry name" value="Aldolase_TIM"/>
</dbReference>
<dbReference type="FunFam" id="3.20.20.70:FF:000118">
    <property type="entry name" value="Alpha-galactosidase"/>
    <property type="match status" value="1"/>
</dbReference>
<comment type="caution">
    <text evidence="10">The sequence shown here is derived from an EMBL/GenBank/DDBJ whole genome shotgun (WGS) entry which is preliminary data.</text>
</comment>
<sequence>MGSFLLRAAGGAAFIVLCSLPDLARASVGFDAQSRVFRLDGGQVTYAFGINEAGQLQAVHWGGRLAAGDPLGPVKALPGHASFDLSASVTPQEFPAQGGGIYSEVALKLAYADGNRDTVLRYVSHRIEGDALVIKMKDIAAPLQVSLRYTIDADTGVVGRSASIENQGDTPVRIDQAASASYTLAPQSDYRLHHLTGRWIGEWTLQQRPVTEGATVLESRRGSTGQQNTPWFAIDRDGMSTEENGPVWFGALAWSGSWRISIDKDQLGAVRVVGGYNPYDFAYRLAPGETLDTPVFYAGYSERGMGGASRLMHRFQRERILPGNGKPRLRPVLYNSWEATEFAVDEAGQMALAEKAARIGVERFVMDDGWFGARNSDKAGLGDWTVNPSKFPNGLKPLIDKVHGLGMEFGLWVEPEMVNPDSDLYRAHPDWAIQFPGRPLTPARNQLVLNLARSDVRDHLFKVLDDLVTRNDIQFLKWDYNRNWSEPGWSQLAPEDQPKLYVEYVRNLYWILAELRRKHPKLEIESCSGGGGRVDMGVMAFTDQVWPSDNTDPYDRLSMQDGFSHAYAPAVMMAWVTDSPNWVNKRETSLDYRFLSSMQGGLGIGANLNHWKDADFATAKRMVEAYKGIRRTVQQGDLYRLLSPWDGGRRSATLSVSPDQKQAVLFAFLHSGTKALPDPAIRLRGLDPGKRYRIARVGGGERPESAPAEASGAYWMEHGVPVSLRGDFQAVAYVFEAK</sequence>
<evidence type="ECO:0000256" key="2">
    <source>
        <dbReference type="ARBA" id="ARBA00012755"/>
    </source>
</evidence>
<evidence type="ECO:0000313" key="10">
    <source>
        <dbReference type="EMBL" id="KWS02763.1"/>
    </source>
</evidence>
<evidence type="ECO:0000256" key="1">
    <source>
        <dbReference type="ARBA" id="ARBA00001255"/>
    </source>
</evidence>
<dbReference type="OrthoDB" id="9758822at2"/>
<dbReference type="PIRSF" id="PIRSF005536">
    <property type="entry name" value="Agal"/>
    <property type="match status" value="1"/>
</dbReference>
<feature type="binding site" evidence="7">
    <location>
        <position position="199"/>
    </location>
    <ligand>
        <name>substrate</name>
    </ligand>
</feature>
<dbReference type="EMBL" id="JAJA02000001">
    <property type="protein sequence ID" value="KWS02763.1"/>
    <property type="molecule type" value="Genomic_DNA"/>
</dbReference>
<feature type="binding site" evidence="7">
    <location>
        <position position="549"/>
    </location>
    <ligand>
        <name>substrate</name>
    </ligand>
</feature>
<dbReference type="InterPro" id="IPR031705">
    <property type="entry name" value="Glyco_hydro_36_C"/>
</dbReference>
<dbReference type="SUPFAM" id="SSF51445">
    <property type="entry name" value="(Trans)glycosidases"/>
    <property type="match status" value="1"/>
</dbReference>
<keyword evidence="11" id="KW-1185">Reference proteome</keyword>
<dbReference type="PROSITE" id="PS00512">
    <property type="entry name" value="ALPHA_GALACTOSIDASE"/>
    <property type="match status" value="1"/>
</dbReference>
<dbReference type="InterPro" id="IPR031704">
    <property type="entry name" value="Glyco_hydro_36_N"/>
</dbReference>
<reference evidence="10 11" key="1">
    <citation type="journal article" date="2014" name="Genome Announc.">
        <title>Draft Genome Sequence of Lysobacter capsici AZ78, a Bacterium Antagonistic to Plant-Pathogenic Oomycetes.</title>
        <authorList>
            <person name="Puopolo G."/>
            <person name="Sonego P."/>
            <person name="Engelen K."/>
            <person name="Pertot I."/>
        </authorList>
    </citation>
    <scope>NUCLEOTIDE SEQUENCE [LARGE SCALE GENOMIC DNA]</scope>
    <source>
        <strain evidence="10 11">AZ78</strain>
    </source>
</reference>
<dbReference type="GO" id="GO:0004557">
    <property type="term" value="F:alpha-galactosidase activity"/>
    <property type="evidence" value="ECO:0007669"/>
    <property type="project" value="UniProtKB-UniRule"/>
</dbReference>
<dbReference type="PANTHER" id="PTHR43053:SF3">
    <property type="entry name" value="ALPHA-GALACTOSIDASE C-RELATED"/>
    <property type="match status" value="1"/>
</dbReference>
<feature type="domain" description="Glycosyl hydrolase family 36 N-terminal" evidence="9">
    <location>
        <begin position="54"/>
        <end position="286"/>
    </location>
</feature>
<dbReference type="Gene3D" id="2.60.40.1180">
    <property type="entry name" value="Golgi alpha-mannosidase II"/>
    <property type="match status" value="1"/>
</dbReference>
<feature type="domain" description="Glycosyl hydrolase family 36 C-terminal" evidence="8">
    <location>
        <begin position="651"/>
        <end position="735"/>
    </location>
</feature>
<dbReference type="InterPro" id="IPR017853">
    <property type="entry name" value="GH"/>
</dbReference>
<feature type="binding site" evidence="7">
    <location>
        <position position="444"/>
    </location>
    <ligand>
        <name>substrate</name>
    </ligand>
</feature>
<comment type="similarity">
    <text evidence="5">Belongs to the glycosyl hydrolase.</text>
</comment>
<dbReference type="AlphaFoldDB" id="A0A125U0H9"/>
<evidence type="ECO:0000259" key="9">
    <source>
        <dbReference type="Pfam" id="PF16875"/>
    </source>
</evidence>
<name>A0A125U0H9_9GAMM</name>
<dbReference type="InterPro" id="IPR000111">
    <property type="entry name" value="Glyco_hydro_27/36_CS"/>
</dbReference>